<dbReference type="PROSITE" id="PS51786">
    <property type="entry name" value="LON_PROTEOLYTIC"/>
    <property type="match status" value="1"/>
</dbReference>
<dbReference type="InterPro" id="IPR014721">
    <property type="entry name" value="Ribsml_uS5_D2-typ_fold_subgr"/>
</dbReference>
<dbReference type="InterPro" id="IPR020568">
    <property type="entry name" value="Ribosomal_Su5_D2-typ_SF"/>
</dbReference>
<feature type="domain" description="Lon proteolytic" evidence="4">
    <location>
        <begin position="344"/>
        <end position="519"/>
    </location>
</feature>
<dbReference type="InterPro" id="IPR027417">
    <property type="entry name" value="P-loop_NTPase"/>
</dbReference>
<dbReference type="GO" id="GO:0030163">
    <property type="term" value="P:protein catabolic process"/>
    <property type="evidence" value="ECO:0007669"/>
    <property type="project" value="InterPro"/>
</dbReference>
<dbReference type="Proteomes" id="UP000823615">
    <property type="component" value="Unassembled WGS sequence"/>
</dbReference>
<dbReference type="GO" id="GO:0004176">
    <property type="term" value="F:ATP-dependent peptidase activity"/>
    <property type="evidence" value="ECO:0007669"/>
    <property type="project" value="UniProtKB-UniRule"/>
</dbReference>
<comment type="catalytic activity">
    <reaction evidence="3">
        <text>Hydrolysis of proteins in presence of ATP.</text>
        <dbReference type="EC" id="3.4.21.53"/>
    </reaction>
</comment>
<evidence type="ECO:0000256" key="3">
    <source>
        <dbReference type="PROSITE-ProRule" id="PRU01122"/>
    </source>
</evidence>
<dbReference type="InterPro" id="IPR003593">
    <property type="entry name" value="AAA+_ATPase"/>
</dbReference>
<dbReference type="Pfam" id="PF00004">
    <property type="entry name" value="AAA"/>
    <property type="match status" value="1"/>
</dbReference>
<dbReference type="GO" id="GO:0004252">
    <property type="term" value="F:serine-type endopeptidase activity"/>
    <property type="evidence" value="ECO:0007669"/>
    <property type="project" value="UniProtKB-UniRule"/>
</dbReference>
<dbReference type="InterPro" id="IPR003959">
    <property type="entry name" value="ATPase_AAA_core"/>
</dbReference>
<dbReference type="Gene3D" id="3.40.50.300">
    <property type="entry name" value="P-loop containing nucleotide triphosphate hydrolases"/>
    <property type="match status" value="1"/>
</dbReference>
<protein>
    <recommendedName>
        <fullName evidence="3">endopeptidase La</fullName>
        <ecNumber evidence="3">3.4.21.53</ecNumber>
    </recommendedName>
</protein>
<dbReference type="EC" id="3.4.21.53" evidence="3"/>
<proteinExistence type="inferred from homology"/>
<dbReference type="Gene3D" id="3.30.230.10">
    <property type="match status" value="1"/>
</dbReference>
<dbReference type="EMBL" id="JADIMT010000059">
    <property type="protein sequence ID" value="MBO8436287.1"/>
    <property type="molecule type" value="Genomic_DNA"/>
</dbReference>
<reference evidence="5" key="1">
    <citation type="submission" date="2020-10" db="EMBL/GenBank/DDBJ databases">
        <authorList>
            <person name="Gilroy R."/>
        </authorList>
    </citation>
    <scope>NUCLEOTIDE SEQUENCE</scope>
    <source>
        <strain evidence="5">7293</strain>
    </source>
</reference>
<dbReference type="InterPro" id="IPR027065">
    <property type="entry name" value="Lon_Prtase"/>
</dbReference>
<dbReference type="AlphaFoldDB" id="A0A9D9E068"/>
<evidence type="ECO:0000259" key="4">
    <source>
        <dbReference type="PROSITE" id="PS51786"/>
    </source>
</evidence>
<organism evidence="5 6">
    <name type="scientific">Candidatus Ornithospirochaeta stercoripullorum</name>
    <dbReference type="NCBI Taxonomy" id="2840899"/>
    <lineage>
        <taxon>Bacteria</taxon>
        <taxon>Pseudomonadati</taxon>
        <taxon>Spirochaetota</taxon>
        <taxon>Spirochaetia</taxon>
        <taxon>Spirochaetales</taxon>
        <taxon>Spirochaetaceae</taxon>
        <taxon>Spirochaetaceae incertae sedis</taxon>
        <taxon>Candidatus Ornithospirochaeta</taxon>
    </lineage>
</organism>
<feature type="active site" evidence="3">
    <location>
        <position position="469"/>
    </location>
</feature>
<accession>A0A9D9E068</accession>
<comment type="caution">
    <text evidence="5">The sequence shown here is derived from an EMBL/GenBank/DDBJ whole genome shotgun (WGS) entry which is preliminary data.</text>
</comment>
<reference evidence="5" key="2">
    <citation type="journal article" date="2021" name="PeerJ">
        <title>Extensive microbial diversity within the chicken gut microbiome revealed by metagenomics and culture.</title>
        <authorList>
            <person name="Gilroy R."/>
            <person name="Ravi A."/>
            <person name="Getino M."/>
            <person name="Pursley I."/>
            <person name="Horton D.L."/>
            <person name="Alikhan N.F."/>
            <person name="Baker D."/>
            <person name="Gharbi K."/>
            <person name="Hall N."/>
            <person name="Watson M."/>
            <person name="Adriaenssens E.M."/>
            <person name="Foster-Nyarko E."/>
            <person name="Jarju S."/>
            <person name="Secka A."/>
            <person name="Antonio M."/>
            <person name="Oren A."/>
            <person name="Chaudhuri R.R."/>
            <person name="La Ragione R."/>
            <person name="Hildebrand F."/>
            <person name="Pallen M.J."/>
        </authorList>
    </citation>
    <scope>NUCLEOTIDE SEQUENCE</scope>
    <source>
        <strain evidence="5">7293</strain>
    </source>
</reference>
<dbReference type="PRINTS" id="PR00830">
    <property type="entry name" value="ENDOLAPTASE"/>
</dbReference>
<dbReference type="SUPFAM" id="SSF54211">
    <property type="entry name" value="Ribosomal protein S5 domain 2-like"/>
    <property type="match status" value="1"/>
</dbReference>
<dbReference type="SMART" id="SM00382">
    <property type="entry name" value="AAA"/>
    <property type="match status" value="1"/>
</dbReference>
<comment type="similarity">
    <text evidence="3">Belongs to the peptidase S16 family.</text>
</comment>
<keyword evidence="1 3" id="KW-0645">Protease</keyword>
<dbReference type="InterPro" id="IPR008269">
    <property type="entry name" value="Lon_proteolytic"/>
</dbReference>
<dbReference type="GO" id="GO:0006508">
    <property type="term" value="P:proteolysis"/>
    <property type="evidence" value="ECO:0007669"/>
    <property type="project" value="UniProtKB-KW"/>
</dbReference>
<evidence type="ECO:0000256" key="2">
    <source>
        <dbReference type="ARBA" id="ARBA00022825"/>
    </source>
</evidence>
<sequence>MSDKAEKAIEILTNGQSGMYWETETKILRAISQITSEEDDDTDSGKLNAKRIDILTQIILAKNHTYEKESVERVEKAIESSHEGLEELKEILMSQLRMAIMTQKAPKPLLLVGEPGSGKTSLAVSFAKALGHGYSTIQMSGLAGAFVLNGTDASYKNAEIGRITKAFVSTSSRNPVIIFDEIDKIGTNMNYGSAAFALLDALECDRARFFVDEFLTIPYDASKAWYLLTANTLEGIPMPVLDRCMIYVMPAYTPMEKKKIAKRIFTAMNEEIAPRHLWTTGKQLETITRKYMTTSGVRGIKKSIELCFSNSSKALLKDNDVTLDDKEVEKTLQDNICRPVFPFSGMPGTVPIAAVTGPEMNIGIVFPVEASITENSYTNTVITGLPSGLMSESAEVARAAAEESLGRELGLVRINYPFAVRKDGDSAGLATALAIISKATGRKLHKDIAVTGAITISGIVMQVGGCPVKAEGALLSGMHGLIIPSSSMPEMQPFLSSFRHLQIYPVSTLKEAMEIMMIEEKNEINC</sequence>
<dbReference type="PANTHER" id="PTHR10046">
    <property type="entry name" value="ATP DEPENDENT LON PROTEASE FAMILY MEMBER"/>
    <property type="match status" value="1"/>
</dbReference>
<keyword evidence="2 3" id="KW-0720">Serine protease</keyword>
<dbReference type="GO" id="GO:0005524">
    <property type="term" value="F:ATP binding"/>
    <property type="evidence" value="ECO:0007669"/>
    <property type="project" value="InterPro"/>
</dbReference>
<dbReference type="SUPFAM" id="SSF52540">
    <property type="entry name" value="P-loop containing nucleoside triphosphate hydrolases"/>
    <property type="match status" value="1"/>
</dbReference>
<feature type="active site" evidence="3">
    <location>
        <position position="426"/>
    </location>
</feature>
<dbReference type="Gene3D" id="1.10.8.60">
    <property type="match status" value="1"/>
</dbReference>
<dbReference type="Pfam" id="PF05362">
    <property type="entry name" value="Lon_C"/>
    <property type="match status" value="1"/>
</dbReference>
<gene>
    <name evidence="5" type="ORF">IAA97_04850</name>
</gene>
<dbReference type="GO" id="GO:0016887">
    <property type="term" value="F:ATP hydrolysis activity"/>
    <property type="evidence" value="ECO:0007669"/>
    <property type="project" value="InterPro"/>
</dbReference>
<evidence type="ECO:0000313" key="5">
    <source>
        <dbReference type="EMBL" id="MBO8436287.1"/>
    </source>
</evidence>
<keyword evidence="3" id="KW-0378">Hydrolase</keyword>
<name>A0A9D9E068_9SPIO</name>
<evidence type="ECO:0000256" key="1">
    <source>
        <dbReference type="ARBA" id="ARBA00022670"/>
    </source>
</evidence>
<evidence type="ECO:0000313" key="6">
    <source>
        <dbReference type="Proteomes" id="UP000823615"/>
    </source>
</evidence>